<feature type="transmembrane region" description="Helical" evidence="1">
    <location>
        <begin position="102"/>
        <end position="119"/>
    </location>
</feature>
<evidence type="ECO:0000256" key="1">
    <source>
        <dbReference type="SAM" id="Phobius"/>
    </source>
</evidence>
<accession>A0A1F5G726</accession>
<name>A0A1F5G726_9BACT</name>
<gene>
    <name evidence="2" type="ORF">A3D04_02205</name>
</gene>
<evidence type="ECO:0000313" key="2">
    <source>
        <dbReference type="EMBL" id="OGD87658.1"/>
    </source>
</evidence>
<sequence>MTLALIYAIVLAIVHFFSEKINIENKIWHARAVSFVAGVVVTYAFLSLLPETYEAYEKLNRLIFIFIVAGFTTVHVTEKYLYKHLEKGKNLAHSLKEVHSGAFFIYYLLIGAILVDLSLRGNIQMTLFYLPILFYGAVGVVSLDKIHHKIIQSSPIRFALSVSTIIGVLIADLLLRTGLLFDALFAAVIGAFIYVALIDFVPRERRGDPIFFVMGVVFYTLLITLLVE</sequence>
<organism evidence="2 3">
    <name type="scientific">Candidatus Curtissbacteria bacterium RIFCSPHIGHO2_02_FULL_40_16b</name>
    <dbReference type="NCBI Taxonomy" id="1797714"/>
    <lineage>
        <taxon>Bacteria</taxon>
        <taxon>Candidatus Curtissiibacteriota</taxon>
    </lineage>
</organism>
<reference evidence="2 3" key="1">
    <citation type="journal article" date="2016" name="Nat. Commun.">
        <title>Thousands of microbial genomes shed light on interconnected biogeochemical processes in an aquifer system.</title>
        <authorList>
            <person name="Anantharaman K."/>
            <person name="Brown C.T."/>
            <person name="Hug L.A."/>
            <person name="Sharon I."/>
            <person name="Castelle C.J."/>
            <person name="Probst A.J."/>
            <person name="Thomas B.C."/>
            <person name="Singh A."/>
            <person name="Wilkins M.J."/>
            <person name="Karaoz U."/>
            <person name="Brodie E.L."/>
            <person name="Williams K.H."/>
            <person name="Hubbard S.S."/>
            <person name="Banfield J.F."/>
        </authorList>
    </citation>
    <scope>NUCLEOTIDE SEQUENCE [LARGE SCALE GENOMIC DNA]</scope>
</reference>
<dbReference type="EMBL" id="MFBD01000045">
    <property type="protein sequence ID" value="OGD87658.1"/>
    <property type="molecule type" value="Genomic_DNA"/>
</dbReference>
<feature type="transmembrane region" description="Helical" evidence="1">
    <location>
        <begin position="179"/>
        <end position="198"/>
    </location>
</feature>
<keyword evidence="1" id="KW-0812">Transmembrane</keyword>
<keyword evidence="1" id="KW-1133">Transmembrane helix</keyword>
<dbReference type="AlphaFoldDB" id="A0A1F5G726"/>
<dbReference type="STRING" id="1797714.A3D04_02205"/>
<feature type="transmembrane region" description="Helical" evidence="1">
    <location>
        <begin position="28"/>
        <end position="50"/>
    </location>
</feature>
<feature type="transmembrane region" description="Helical" evidence="1">
    <location>
        <begin position="126"/>
        <end position="143"/>
    </location>
</feature>
<feature type="transmembrane region" description="Helical" evidence="1">
    <location>
        <begin position="62"/>
        <end position="82"/>
    </location>
</feature>
<keyword evidence="1" id="KW-0472">Membrane</keyword>
<comment type="caution">
    <text evidence="2">The sequence shown here is derived from an EMBL/GenBank/DDBJ whole genome shotgun (WGS) entry which is preliminary data.</text>
</comment>
<feature type="transmembrane region" description="Helical" evidence="1">
    <location>
        <begin position="210"/>
        <end position="227"/>
    </location>
</feature>
<protein>
    <submittedName>
        <fullName evidence="2">Uncharacterized protein</fullName>
    </submittedName>
</protein>
<dbReference type="Proteomes" id="UP000177369">
    <property type="component" value="Unassembled WGS sequence"/>
</dbReference>
<evidence type="ECO:0000313" key="3">
    <source>
        <dbReference type="Proteomes" id="UP000177369"/>
    </source>
</evidence>
<feature type="transmembrane region" description="Helical" evidence="1">
    <location>
        <begin position="155"/>
        <end position="174"/>
    </location>
</feature>
<proteinExistence type="predicted"/>